<dbReference type="Proteomes" id="UP001359485">
    <property type="component" value="Unassembled WGS sequence"/>
</dbReference>
<gene>
    <name evidence="2" type="ORF">RUM44_011603</name>
</gene>
<protein>
    <submittedName>
        <fullName evidence="2">Uncharacterized protein</fullName>
    </submittedName>
</protein>
<feature type="compositionally biased region" description="Basic and acidic residues" evidence="1">
    <location>
        <begin position="193"/>
        <end position="209"/>
    </location>
</feature>
<reference evidence="2 3" key="1">
    <citation type="submission" date="2023-09" db="EMBL/GenBank/DDBJ databases">
        <title>Genomes of two closely related lineages of the louse Polyplax serrata with different host specificities.</title>
        <authorList>
            <person name="Martinu J."/>
            <person name="Tarabai H."/>
            <person name="Stefka J."/>
            <person name="Hypsa V."/>
        </authorList>
    </citation>
    <scope>NUCLEOTIDE SEQUENCE [LARGE SCALE GENOMIC DNA]</scope>
    <source>
        <strain evidence="2">98ZLc_SE</strain>
    </source>
</reference>
<organism evidence="2 3">
    <name type="scientific">Polyplax serrata</name>
    <name type="common">Common mouse louse</name>
    <dbReference type="NCBI Taxonomy" id="468196"/>
    <lineage>
        <taxon>Eukaryota</taxon>
        <taxon>Metazoa</taxon>
        <taxon>Ecdysozoa</taxon>
        <taxon>Arthropoda</taxon>
        <taxon>Hexapoda</taxon>
        <taxon>Insecta</taxon>
        <taxon>Pterygota</taxon>
        <taxon>Neoptera</taxon>
        <taxon>Paraneoptera</taxon>
        <taxon>Psocodea</taxon>
        <taxon>Troctomorpha</taxon>
        <taxon>Phthiraptera</taxon>
        <taxon>Anoplura</taxon>
        <taxon>Polyplacidae</taxon>
        <taxon>Polyplax</taxon>
    </lineage>
</organism>
<comment type="caution">
    <text evidence="2">The sequence shown here is derived from an EMBL/GenBank/DDBJ whole genome shotgun (WGS) entry which is preliminary data.</text>
</comment>
<feature type="region of interest" description="Disordered" evidence="1">
    <location>
        <begin position="189"/>
        <end position="218"/>
    </location>
</feature>
<proteinExistence type="predicted"/>
<keyword evidence="3" id="KW-1185">Reference proteome</keyword>
<sequence>MIRGLDPREEGLTIEKRYKIVGRKGNERSIGNSINGSGNGNNDFGNISGTSWNGGNSRSSRSHGFIRFQINFSVRWCQADIKTAAEDDPEEMGWAGTSVPERLFDGVVYTTPDKGAKDEQDWTLRNNTLERNPCSTLNTLAALLNIFKEIKGLWLPVCVKQLLKFFPLIPVDSSFRREPLCKIRSPFPGFFGKLEKKPSESESDKERRAVKEKRKSQL</sequence>
<evidence type="ECO:0000313" key="3">
    <source>
        <dbReference type="Proteomes" id="UP001359485"/>
    </source>
</evidence>
<dbReference type="EMBL" id="JAWJWF010000046">
    <property type="protein sequence ID" value="KAK6624743.1"/>
    <property type="molecule type" value="Genomic_DNA"/>
</dbReference>
<evidence type="ECO:0000313" key="2">
    <source>
        <dbReference type="EMBL" id="KAK6624743.1"/>
    </source>
</evidence>
<evidence type="ECO:0000256" key="1">
    <source>
        <dbReference type="SAM" id="MobiDB-lite"/>
    </source>
</evidence>
<accession>A0ABR1AQH2</accession>
<name>A0ABR1AQH2_POLSC</name>